<evidence type="ECO:0000313" key="84">
    <source>
        <dbReference type="EMBL" id="RKA11020.1"/>
    </source>
</evidence>
<evidence type="ECO:0000313" key="129">
    <source>
        <dbReference type="Proteomes" id="UP000467247"/>
    </source>
</evidence>
<dbReference type="EMBL" id="DAAJFY010000001">
    <property type="protein sequence ID" value="HAC0274153.1"/>
    <property type="molecule type" value="Genomic_DNA"/>
</dbReference>
<dbReference type="EMBL" id="AAASLB010000001">
    <property type="protein sequence ID" value="EAE4940690.1"/>
    <property type="molecule type" value="Genomic_DNA"/>
</dbReference>
<dbReference type="EMBL" id="AABGUK010000001">
    <property type="protein sequence ID" value="EAH4240978.1"/>
    <property type="molecule type" value="Genomic_DNA"/>
</dbReference>
<dbReference type="EMBL" id="AANCRK010000001">
    <property type="protein sequence ID" value="EDN7713744.1"/>
    <property type="molecule type" value="Genomic_DNA"/>
</dbReference>
<evidence type="ECO:0000313" key="26">
    <source>
        <dbReference type="EMBL" id="EAG2086037.1"/>
    </source>
</evidence>
<dbReference type="Proteomes" id="UP000467347">
    <property type="component" value="Unassembled WGS sequence"/>
</dbReference>
<dbReference type="NCBIfam" id="NF047325">
    <property type="entry name" value="lmo0673_fam"/>
    <property type="match status" value="1"/>
</dbReference>
<dbReference type="Proteomes" id="UP000840567">
    <property type="component" value="Unassembled WGS sequence"/>
</dbReference>
<evidence type="ECO:0000313" key="115">
    <source>
        <dbReference type="Proteomes" id="UP000383365"/>
    </source>
</evidence>
<dbReference type="Proteomes" id="UP000339309">
    <property type="component" value="Unassembled WGS sequence"/>
</dbReference>
<evidence type="ECO:0000313" key="36">
    <source>
        <dbReference type="EMBL" id="EAG9387929.1"/>
    </source>
</evidence>
<dbReference type="GeneID" id="86844597"/>
<evidence type="ECO:0000313" key="44">
    <source>
        <dbReference type="EMBL" id="EAK8896393.1"/>
    </source>
</evidence>
<evidence type="ECO:0000313" key="5">
    <source>
        <dbReference type="EMBL" id="EAC5950254.1"/>
    </source>
</evidence>
<dbReference type="Proteomes" id="UP000843503">
    <property type="component" value="Unassembled WGS sequence"/>
</dbReference>
<evidence type="ECO:0000313" key="42">
    <source>
        <dbReference type="EMBL" id="EAH4240978.1"/>
    </source>
</evidence>
<dbReference type="KEGG" id="lmok:CQ02_03635"/>
<evidence type="ECO:0000313" key="30">
    <source>
        <dbReference type="EMBL" id="EAG4331801.1"/>
    </source>
</evidence>
<evidence type="ECO:0000313" key="163">
    <source>
        <dbReference type="Proteomes" id="UP000852906"/>
    </source>
</evidence>
<dbReference type="EMBL" id="AAAJCR010000009">
    <property type="protein sequence ID" value="EAC5950254.1"/>
    <property type="molecule type" value="Genomic_DNA"/>
</dbReference>
<evidence type="ECO:0000313" key="121">
    <source>
        <dbReference type="Proteomes" id="UP000410967"/>
    </source>
</evidence>
<evidence type="ECO:0000313" key="83">
    <source>
        <dbReference type="EMBL" id="RJZ24146.1"/>
    </source>
</evidence>
<evidence type="ECO:0000313" key="161">
    <source>
        <dbReference type="Proteomes" id="UP000844415"/>
    </source>
</evidence>
<evidence type="ECO:0000313" key="64">
    <source>
        <dbReference type="EMBL" id="HAA8053314.1"/>
    </source>
</evidence>
<evidence type="ECO:0000313" key="71">
    <source>
        <dbReference type="EMBL" id="HAB9175172.1"/>
    </source>
</evidence>
<dbReference type="AlphaFoldDB" id="A0A0D8X344"/>
<evidence type="ECO:0000313" key="10">
    <source>
        <dbReference type="EMBL" id="EAD3791713.1"/>
    </source>
</evidence>
<dbReference type="Proteomes" id="UP000841146">
    <property type="component" value="Unassembled WGS sequence"/>
</dbReference>
<evidence type="ECO:0000313" key="136">
    <source>
        <dbReference type="Proteomes" id="UP000481141"/>
    </source>
</evidence>
<evidence type="ECO:0000313" key="87">
    <source>
        <dbReference type="EMBL" id="UUJ80587.1"/>
    </source>
</evidence>
<evidence type="ECO:0000313" key="89">
    <source>
        <dbReference type="Proteomes" id="UP000272537"/>
    </source>
</evidence>
<evidence type="ECO:0000313" key="45">
    <source>
        <dbReference type="EMBL" id="EAK9318390.1"/>
    </source>
</evidence>
<evidence type="ECO:0000313" key="27">
    <source>
        <dbReference type="EMBL" id="EAG2244386.1"/>
    </source>
</evidence>
<dbReference type="EMBL" id="AABDGJ010000004">
    <property type="protein sequence ID" value="EAG6990553.1"/>
    <property type="molecule type" value="Genomic_DNA"/>
</dbReference>
<evidence type="ECO:0000313" key="158">
    <source>
        <dbReference type="Proteomes" id="UP000841146"/>
    </source>
</evidence>
<dbReference type="Proteomes" id="UP000193519">
    <property type="component" value="Chromosome"/>
</dbReference>
<organism evidence="42 144">
    <name type="scientific">Listeria monocytogenes</name>
    <dbReference type="NCBI Taxonomy" id="1639"/>
    <lineage>
        <taxon>Bacteria</taxon>
        <taxon>Bacillati</taxon>
        <taxon>Bacillota</taxon>
        <taxon>Bacilli</taxon>
        <taxon>Bacillales</taxon>
        <taxon>Listeriaceae</taxon>
        <taxon>Listeria</taxon>
    </lineage>
</organism>
<dbReference type="Proteomes" id="UP000401273">
    <property type="component" value="Unassembled WGS sequence"/>
</dbReference>
<evidence type="ECO:0000313" key="108">
    <source>
        <dbReference type="Proteomes" id="UP000365297"/>
    </source>
</evidence>
<evidence type="ECO:0000313" key="103">
    <source>
        <dbReference type="Proteomes" id="UP000354255"/>
    </source>
</evidence>
<dbReference type="EMBL" id="AABCVX010000001">
    <property type="protein sequence ID" value="EAG6167971.1"/>
    <property type="molecule type" value="Genomic_DNA"/>
</dbReference>
<evidence type="ECO:0000313" key="104">
    <source>
        <dbReference type="Proteomes" id="UP000355989"/>
    </source>
</evidence>
<evidence type="ECO:0000313" key="125">
    <source>
        <dbReference type="Proteomes" id="UP000427828"/>
    </source>
</evidence>
<dbReference type="EMBL" id="AANEHK010000004">
    <property type="protein sequence ID" value="EDO0985589.1"/>
    <property type="molecule type" value="Genomic_DNA"/>
</dbReference>
<dbReference type="Proteomes" id="UP000378540">
    <property type="component" value="Unassembled WGS sequence"/>
</dbReference>
<evidence type="ECO:0000313" key="7">
    <source>
        <dbReference type="EMBL" id="EAC7479264.1"/>
    </source>
</evidence>
<dbReference type="Proteomes" id="UP000478704">
    <property type="component" value="Unassembled WGS sequence"/>
</dbReference>
<evidence type="ECO:0000313" key="28">
    <source>
        <dbReference type="EMBL" id="EAG2514122.1"/>
    </source>
</evidence>
<dbReference type="EMBL" id="AANCZP010000001">
    <property type="protein sequence ID" value="EDN8268730.1"/>
    <property type="molecule type" value="Genomic_DNA"/>
</dbReference>
<evidence type="ECO:0000313" key="116">
    <source>
        <dbReference type="Proteomes" id="UP000388699"/>
    </source>
</evidence>
<evidence type="ECO:0000313" key="51">
    <source>
        <dbReference type="EMBL" id="ECL0131546.1"/>
    </source>
</evidence>
<evidence type="ECO:0000313" key="29">
    <source>
        <dbReference type="EMBL" id="EAG2998461.1"/>
    </source>
</evidence>
<dbReference type="RefSeq" id="WP_003721793.1">
    <property type="nucleotide sequence ID" value="NC_021823.1"/>
</dbReference>
<evidence type="ECO:0000313" key="148">
    <source>
        <dbReference type="Proteomes" id="UP000540117"/>
    </source>
</evidence>
<dbReference type="EMBL" id="AAARLF010000001">
    <property type="protein sequence ID" value="EAE2896547.1"/>
    <property type="molecule type" value="Genomic_DNA"/>
</dbReference>
<evidence type="ECO:0000313" key="24">
    <source>
        <dbReference type="EMBL" id="EAG0993211.1"/>
    </source>
</evidence>
<evidence type="ECO:0000313" key="146">
    <source>
        <dbReference type="Proteomes" id="UP000529135"/>
    </source>
</evidence>
<evidence type="ECO:0000313" key="35">
    <source>
        <dbReference type="EMBL" id="EAG9352626.1"/>
    </source>
</evidence>
<evidence type="ECO:0000313" key="157">
    <source>
        <dbReference type="Proteomes" id="UP000840567"/>
    </source>
</evidence>
<evidence type="ECO:0000313" key="74">
    <source>
        <dbReference type="EMBL" id="HAC1755532.1"/>
    </source>
</evidence>
<dbReference type="EMBL" id="AAAJWF010000001">
    <property type="protein sequence ID" value="EAC7479264.1"/>
    <property type="molecule type" value="Genomic_DNA"/>
</dbReference>
<reference evidence="123 138" key="9">
    <citation type="submission" date="2019-09" db="EMBL/GenBank/DDBJ databases">
        <authorList>
            <consortium name="PulseNet: The National Subtyping Network for Foodborne Disease Surveillance"/>
            <person name="Tarr C.L."/>
            <person name="Trees E."/>
            <person name="Katz L.S."/>
            <person name="Carleton-Romer H.A."/>
            <person name="Stroika S."/>
            <person name="Kucerova Z."/>
            <person name="Roache K.F."/>
            <person name="Sabol A.L."/>
            <person name="Besser J."/>
            <person name="Gerner-Smidt P."/>
        </authorList>
    </citation>
    <scope>NUCLEOTIDE SEQUENCE [LARGE SCALE GENOMIC DNA]</scope>
    <source>
        <strain evidence="3 98">2015L-6227</strain>
        <strain evidence="18 96">PNUSAL000134</strain>
        <strain evidence="8 103">PNUSAL000910</strain>
        <strain evidence="23 106">PNUSAL002180</strain>
        <strain evidence="25 133">PNUSAL002298</strain>
        <strain evidence="44 101">PNUSAL004402</strain>
        <strain evidence="52 123">PNUSAL005666</strain>
        <strain evidence="55 138">PNUSAL005692</strain>
    </source>
</reference>
<dbReference type="Proteomes" id="UP000489121">
    <property type="component" value="Unassembled WGS sequence"/>
</dbReference>
<dbReference type="Proteomes" id="UP000844415">
    <property type="component" value="Unassembled WGS sequence"/>
</dbReference>
<evidence type="ECO:0000313" key="131">
    <source>
        <dbReference type="Proteomes" id="UP000467536"/>
    </source>
</evidence>
<dbReference type="EMBL" id="AABBAW010000001">
    <property type="protein sequence ID" value="EAG2514122.1"/>
    <property type="molecule type" value="Genomic_DNA"/>
</dbReference>
<dbReference type="Proteomes" id="UP000540417">
    <property type="component" value="Unassembled WGS sequence"/>
</dbReference>
<dbReference type="Proteomes" id="UP000272537">
    <property type="component" value="Unassembled WGS sequence"/>
</dbReference>
<evidence type="ECO:0000313" key="85">
    <source>
        <dbReference type="EMBL" id="RKC01795.1"/>
    </source>
</evidence>
<evidence type="ECO:0000313" key="153">
    <source>
        <dbReference type="Proteomes" id="UP000549379"/>
    </source>
</evidence>
<dbReference type="EMBL" id="AAAKQF010000005">
    <property type="protein sequence ID" value="EAC9040311.1"/>
    <property type="molecule type" value="Genomic_DNA"/>
</dbReference>
<dbReference type="EMBL" id="JACAVN010000001">
    <property type="protein sequence ID" value="NYA00583.1"/>
    <property type="molecule type" value="Genomic_DNA"/>
</dbReference>
<dbReference type="EMBL" id="AACKFB010000004">
    <property type="protein sequence ID" value="EAK9427403.1"/>
    <property type="molecule type" value="Genomic_DNA"/>
</dbReference>
<evidence type="ECO:0000313" key="15">
    <source>
        <dbReference type="EMBL" id="EAE1095415.1"/>
    </source>
</evidence>
<dbReference type="Proteomes" id="UP000478682">
    <property type="component" value="Unassembled WGS sequence"/>
</dbReference>
<dbReference type="Proteomes" id="UP000335978">
    <property type="component" value="Unassembled WGS sequence"/>
</dbReference>
<evidence type="ECO:0000313" key="139">
    <source>
        <dbReference type="Proteomes" id="UP000517258"/>
    </source>
</evidence>
<dbReference type="EMBL" id="DAAEZQ010000004">
    <property type="protein sequence ID" value="HAA9722159.1"/>
    <property type="molecule type" value="Genomic_DNA"/>
</dbReference>
<dbReference type="Proteomes" id="UP000365297">
    <property type="component" value="Unassembled WGS sequence"/>
</dbReference>
<evidence type="ECO:0000313" key="8">
    <source>
        <dbReference type="EMBL" id="EAC9040311.1"/>
    </source>
</evidence>
<evidence type="ECO:0000313" key="100">
    <source>
        <dbReference type="Proteomes" id="UP000345329"/>
    </source>
</evidence>
<dbReference type="Proteomes" id="UP000379076">
    <property type="component" value="Unassembled WGS sequence"/>
</dbReference>
<evidence type="ECO:0000313" key="98">
    <source>
        <dbReference type="Proteomes" id="UP000339309"/>
    </source>
</evidence>
<dbReference type="EMBL" id="AAANYR010000001">
    <property type="protein sequence ID" value="EAD5785496.1"/>
    <property type="molecule type" value="Genomic_DNA"/>
</dbReference>
<evidence type="ECO:0000313" key="61">
    <source>
        <dbReference type="EMBL" id="EDO0985589.1"/>
    </source>
</evidence>
<dbReference type="Proteomes" id="UP000410967">
    <property type="component" value="Unassembled WGS sequence"/>
</dbReference>
<dbReference type="EMBL" id="AABEKY010000005">
    <property type="protein sequence ID" value="EAG9387929.1"/>
    <property type="molecule type" value="Genomic_DNA"/>
</dbReference>
<dbReference type="Proteomes" id="UP000481141">
    <property type="component" value="Unassembled WGS sequence"/>
</dbReference>
<dbReference type="EMBL" id="AAAQJJ010000020">
    <property type="protein sequence ID" value="EAE0770965.1"/>
    <property type="molecule type" value="Genomic_DNA"/>
</dbReference>
<evidence type="ECO:0000313" key="52">
    <source>
        <dbReference type="EMBL" id="ECR7122101.1"/>
    </source>
</evidence>
<evidence type="ECO:0000313" key="54">
    <source>
        <dbReference type="EMBL" id="ECY6545371.1"/>
    </source>
</evidence>
<reference evidence="89 90" key="2">
    <citation type="journal article" date="2018" name="BMC Genomics">
        <title>Genes significantly associated with lineage II food isolates of Listeria monocytogenes.</title>
        <authorList>
            <person name="Pirone-Davies C."/>
            <person name="Chen Y."/>
            <person name="Pightling A."/>
            <person name="Ryan G."/>
            <person name="Wang Y."/>
            <person name="Yao K."/>
            <person name="Hoffmann M."/>
            <person name="Allard M.W."/>
        </authorList>
    </citation>
    <scope>NUCLEOTIDE SEQUENCE [LARGE SCALE GENOMIC DNA]</scope>
    <source>
        <strain evidence="85 90">CFSAN028761</strain>
        <strain evidence="83 91">PNUSAL000190</strain>
        <strain evidence="84 89">PNUSAL000550</strain>
    </source>
</reference>
<dbReference type="Proteomes" id="UP000358545">
    <property type="component" value="Unassembled WGS sequence"/>
</dbReference>
<evidence type="ECO:0000313" key="106">
    <source>
        <dbReference type="Proteomes" id="UP000358545"/>
    </source>
</evidence>
<dbReference type="Proteomes" id="UP000525068">
    <property type="component" value="Unassembled WGS sequence"/>
</dbReference>
<reference evidence="64" key="10">
    <citation type="submission" date="2019-10" db="EMBL/GenBank/DDBJ databases">
        <authorList>
            <consortium name="NCBI Pathogen Detection Project"/>
        </authorList>
    </citation>
    <scope>NUCLEOTIDE SEQUENCE</scope>
    <source>
        <strain evidence="64">09CEB371LM</strain>
        <strain evidence="76">2017-325981-023-01</strain>
        <strain evidence="70">CFIAFB20100120</strain>
        <strain evidence="69">CFIAFB20130012</strain>
        <strain evidence="68">CFIAFB20140010</strain>
        <strain evidence="71">CFIAFB20160038</strain>
        <strain evidence="67">CFIAFB20160079</strain>
        <strain evidence="73">CFIAFB20170037</strain>
        <strain evidence="72">CFIAFB20170045</strain>
        <strain evidence="74">DMG1500109</strain>
        <strain evidence="66">HPB3501</strain>
        <strain evidence="75">LiDS0115</strain>
        <strain evidence="65">Sam_F526FDD3-C0F7-43DB-B204-E231FEF9C926</strain>
        <strain evidence="77">SFBRL218_S4</strain>
    </source>
</reference>
<dbReference type="EMBL" id="AAAQVA010000001">
    <property type="protein sequence ID" value="EAE1631258.1"/>
    <property type="molecule type" value="Genomic_DNA"/>
</dbReference>
<evidence type="ECO:0000313" key="60">
    <source>
        <dbReference type="EMBL" id="EDN9835555.1"/>
    </source>
</evidence>
<evidence type="ECO:0000313" key="31">
    <source>
        <dbReference type="EMBL" id="EAG4461286.1"/>
    </source>
</evidence>
<dbReference type="EMBL" id="AABAIH010000001">
    <property type="protein sequence ID" value="EAG0993211.1"/>
    <property type="molecule type" value="Genomic_DNA"/>
</dbReference>
<dbReference type="EMBL" id="DABJAN010000001">
    <property type="protein sequence ID" value="HAJ9592179.1"/>
    <property type="molecule type" value="Genomic_DNA"/>
</dbReference>
<evidence type="ECO:0000313" key="124">
    <source>
        <dbReference type="Proteomes" id="UP000423131"/>
    </source>
</evidence>
<dbReference type="EMBL" id="DAAEEB010000005">
    <property type="protein sequence ID" value="HAA8053314.1"/>
    <property type="molecule type" value="Genomic_DNA"/>
</dbReference>
<dbReference type="OMA" id="YFINTSQ"/>
<dbReference type="Proteomes" id="UP000393182">
    <property type="component" value="Unassembled WGS sequence"/>
</dbReference>
<dbReference type="EMBL" id="QXLS01000001">
    <property type="protein sequence ID" value="RKA11020.1"/>
    <property type="molecule type" value="Genomic_DNA"/>
</dbReference>
<evidence type="ECO:0000313" key="92">
    <source>
        <dbReference type="Proteomes" id="UP000322220"/>
    </source>
</evidence>
<dbReference type="EMBL" id="AAHZFN010000002">
    <property type="protein sequence ID" value="ECB9472346.1"/>
    <property type="molecule type" value="Genomic_DNA"/>
</dbReference>
<evidence type="ECO:0000313" key="162">
    <source>
        <dbReference type="Proteomes" id="UP000845014"/>
    </source>
</evidence>
<evidence type="ECO:0000313" key="34">
    <source>
        <dbReference type="EMBL" id="EAG6990553.1"/>
    </source>
</evidence>
<evidence type="ECO:0000313" key="13">
    <source>
        <dbReference type="EMBL" id="EAD8144621.1"/>
    </source>
</evidence>
<evidence type="ECO:0000313" key="48">
    <source>
        <dbReference type="EMBL" id="ECB9514382.1"/>
    </source>
</evidence>
<evidence type="ECO:0000313" key="118">
    <source>
        <dbReference type="Proteomes" id="UP000398321"/>
    </source>
</evidence>
<dbReference type="Proteomes" id="UP000344343">
    <property type="component" value="Unassembled WGS sequence"/>
</dbReference>
<evidence type="ECO:0000313" key="75">
    <source>
        <dbReference type="EMBL" id="HAC3054330.1"/>
    </source>
</evidence>
<dbReference type="Proteomes" id="UP000478945">
    <property type="component" value="Unassembled WGS sequence"/>
</dbReference>
<dbReference type="EMBL" id="AALAQH010000001">
    <property type="protein sequence ID" value="ECX6923635.1"/>
    <property type="molecule type" value="Genomic_DNA"/>
</dbReference>
<dbReference type="Proteomes" id="UP000356407">
    <property type="component" value="Unassembled WGS sequence"/>
</dbReference>
<evidence type="ECO:0000313" key="22">
    <source>
        <dbReference type="EMBL" id="EAE5603050.1"/>
    </source>
</evidence>
<dbReference type="EMBL" id="AAAJKI010000052">
    <property type="protein sequence ID" value="EAC6549476.1"/>
    <property type="molecule type" value="Genomic_DNA"/>
</dbReference>
<dbReference type="EMBL" id="AABEVI010000006">
    <property type="protein sequence ID" value="EAH0218786.1"/>
    <property type="molecule type" value="Genomic_DNA"/>
</dbReference>
<dbReference type="EMBL" id="DAAIHR010000016">
    <property type="protein sequence ID" value="HAB8399554.1"/>
    <property type="molecule type" value="Genomic_DNA"/>
</dbReference>
<evidence type="ECO:0000313" key="77">
    <source>
        <dbReference type="EMBL" id="HAO5923263.1"/>
    </source>
</evidence>
<dbReference type="Proteomes" id="UP000840569">
    <property type="component" value="Unassembled WGS sequence"/>
</dbReference>
<evidence type="ECO:0000313" key="160">
    <source>
        <dbReference type="Proteomes" id="UP000843775"/>
    </source>
</evidence>
<evidence type="ECO:0000313" key="66">
    <source>
        <dbReference type="EMBL" id="HAA9722159.1"/>
    </source>
</evidence>
<dbReference type="EMBL" id="DAAJZA010000007">
    <property type="protein sequence ID" value="HAC1755532.1"/>
    <property type="molecule type" value="Genomic_DNA"/>
</dbReference>
<dbReference type="Proteomes" id="UP000458487">
    <property type="component" value="Unassembled WGS sequence"/>
</dbReference>
<dbReference type="Proteomes" id="UP000467247">
    <property type="component" value="Unassembled WGS sequence"/>
</dbReference>
<dbReference type="EMBL" id="AABEKN010000001">
    <property type="protein sequence ID" value="EAG9352626.1"/>
    <property type="molecule type" value="Genomic_DNA"/>
</dbReference>
<dbReference type="EMBL" id="AALEDS010000018">
    <property type="protein sequence ID" value="ECY6545371.1"/>
    <property type="molecule type" value="Genomic_DNA"/>
</dbReference>
<dbReference type="Proteomes" id="UP000840928">
    <property type="component" value="Unassembled WGS sequence"/>
</dbReference>
<dbReference type="EMBL" id="AANDSR010000001">
    <property type="protein sequence ID" value="EDN9835555.1"/>
    <property type="molecule type" value="Genomic_DNA"/>
</dbReference>
<dbReference type="EMBL" id="AANPAU010000002">
    <property type="protein sequence ID" value="EDP8513524.1"/>
    <property type="molecule type" value="Genomic_DNA"/>
</dbReference>
<dbReference type="Proteomes" id="UP000522199">
    <property type="component" value="Unassembled WGS sequence"/>
</dbReference>
<dbReference type="EMBL" id="AALGDA010000127">
    <property type="protein sequence ID" value="ECY9784504.1"/>
    <property type="molecule type" value="Genomic_DNA"/>
</dbReference>
<evidence type="ECO:0000313" key="56">
    <source>
        <dbReference type="EMBL" id="EDH0840483.1"/>
    </source>
</evidence>
<evidence type="ECO:0000313" key="62">
    <source>
        <dbReference type="EMBL" id="EDP8410047.1"/>
    </source>
</evidence>
<evidence type="ECO:0000313" key="126">
    <source>
        <dbReference type="Proteomes" id="UP000455569"/>
    </source>
</evidence>
<evidence type="ECO:0000313" key="86">
    <source>
        <dbReference type="EMBL" id="TYU50696.1"/>
    </source>
</evidence>
<evidence type="ECO:0000313" key="55">
    <source>
        <dbReference type="EMBL" id="ECY9784504.1"/>
    </source>
</evidence>
<evidence type="ECO:0000313" key="82">
    <source>
        <dbReference type="EMBL" id="OET48705.1"/>
    </source>
</evidence>
<evidence type="ECO:0000313" key="127">
    <source>
        <dbReference type="Proteomes" id="UP000458487"/>
    </source>
</evidence>
<dbReference type="EMBL" id="CP098507">
    <property type="protein sequence ID" value="UUJ80587.1"/>
    <property type="molecule type" value="Genomic_DNA"/>
</dbReference>
<dbReference type="EMBL" id="AAHZFY010000029">
    <property type="protein sequence ID" value="ECB9514382.1"/>
    <property type="molecule type" value="Genomic_DNA"/>
</dbReference>
<evidence type="ECO:0000313" key="59">
    <source>
        <dbReference type="EMBL" id="EDN9628401.1"/>
    </source>
</evidence>
<dbReference type="EMBL" id="DAAKPP010000001">
    <property type="protein sequence ID" value="HAC3054330.1"/>
    <property type="molecule type" value="Genomic_DNA"/>
</dbReference>
<dbReference type="Proteomes" id="UP000331186">
    <property type="component" value="Unassembled WGS sequence"/>
</dbReference>
<name>A0A0D8X344_LISMN</name>
<dbReference type="EMBL" id="AAAQQZ010000001">
    <property type="protein sequence ID" value="EAE1337345.1"/>
    <property type="molecule type" value="Genomic_DNA"/>
</dbReference>
<dbReference type="EMBL" id="AAKHCT010000001">
    <property type="protein sequence ID" value="ECR7122101.1"/>
    <property type="molecule type" value="Genomic_DNA"/>
</dbReference>
<evidence type="ECO:0000313" key="68">
    <source>
        <dbReference type="EMBL" id="HAB7721738.1"/>
    </source>
</evidence>
<dbReference type="Proteomes" id="UP000544530">
    <property type="component" value="Unassembled WGS sequence"/>
</dbReference>
<evidence type="ECO:0000313" key="90">
    <source>
        <dbReference type="Proteomes" id="UP000280270"/>
    </source>
</evidence>
<evidence type="ECO:0000313" key="107">
    <source>
        <dbReference type="Proteomes" id="UP000364988"/>
    </source>
</evidence>
<dbReference type="Proteomes" id="UP000350032">
    <property type="component" value="Unassembled WGS sequence"/>
</dbReference>
<evidence type="ECO:0000313" key="117">
    <source>
        <dbReference type="Proteomes" id="UP000389283"/>
    </source>
</evidence>
<dbReference type="Proteomes" id="UP000455569">
    <property type="component" value="Unassembled WGS sequence"/>
</dbReference>
<evidence type="ECO:0000313" key="142">
    <source>
        <dbReference type="Proteomes" id="UP000525068"/>
    </source>
</evidence>
<evidence type="ECO:0000313" key="9">
    <source>
        <dbReference type="EMBL" id="EAD1184015.1"/>
    </source>
</evidence>
<evidence type="ECO:0000313" key="23">
    <source>
        <dbReference type="EMBL" id="EAG0868455.1"/>
    </source>
</evidence>
<dbReference type="Proteomes" id="UP000389283">
    <property type="component" value="Unassembled WGS sequence"/>
</dbReference>
<evidence type="ECO:0000313" key="149">
    <source>
        <dbReference type="Proteomes" id="UP000540417"/>
    </source>
</evidence>
<dbReference type="Proteomes" id="UP000467536">
    <property type="component" value="Unassembled WGS sequence"/>
</dbReference>
<evidence type="ECO:0000313" key="70">
    <source>
        <dbReference type="EMBL" id="HAB8555683.1"/>
    </source>
</evidence>
<dbReference type="Proteomes" id="UP000280270">
    <property type="component" value="Unassembled WGS sequence"/>
</dbReference>
<dbReference type="EMBL" id="RCRQ01000003">
    <property type="protein sequence ID" value="MCO38191.1"/>
    <property type="molecule type" value="Genomic_DNA"/>
</dbReference>
<dbReference type="eggNOG" id="ENOG5030TYE">
    <property type="taxonomic scope" value="Bacteria"/>
</dbReference>
<evidence type="ECO:0000313" key="25">
    <source>
        <dbReference type="EMBL" id="EAG1892191.1"/>
    </source>
</evidence>
<evidence type="ECO:0000313" key="150">
    <source>
        <dbReference type="Proteomes" id="UP000544530"/>
    </source>
</evidence>
<evidence type="ECO:0000313" key="46">
    <source>
        <dbReference type="EMBL" id="EAK9427403.1"/>
    </source>
</evidence>
<dbReference type="EMBL" id="QUQA01000010">
    <property type="protein sequence ID" value="RKC01795.1"/>
    <property type="molecule type" value="Genomic_DNA"/>
</dbReference>
<evidence type="ECO:0000313" key="144">
    <source>
        <dbReference type="Proteomes" id="UP000527632"/>
    </source>
</evidence>
<evidence type="ECO:0000313" key="109">
    <source>
        <dbReference type="Proteomes" id="UP000368512"/>
    </source>
</evidence>
<dbReference type="EMBL" id="AAAICE010000001">
    <property type="protein sequence ID" value="EAC3880456.1"/>
    <property type="molecule type" value="Genomic_DNA"/>
</dbReference>
<evidence type="ECO:0000313" key="132">
    <source>
        <dbReference type="Proteomes" id="UP000470497"/>
    </source>
</evidence>
<dbReference type="EMBL" id="AABBYJ010000006">
    <property type="protein sequence ID" value="EAG4331801.1"/>
    <property type="molecule type" value="Genomic_DNA"/>
</dbReference>
<evidence type="ECO:0000313" key="119">
    <source>
        <dbReference type="Proteomes" id="UP000403352"/>
    </source>
</evidence>
<dbReference type="Proteomes" id="UP000427828">
    <property type="component" value="Unassembled WGS sequence"/>
</dbReference>
<evidence type="ECO:0000313" key="102">
    <source>
        <dbReference type="Proteomes" id="UP000352246"/>
    </source>
</evidence>
<evidence type="ECO:0000313" key="99">
    <source>
        <dbReference type="Proteomes" id="UP000344343"/>
    </source>
</evidence>
<evidence type="ECO:0000313" key="80">
    <source>
        <dbReference type="EMBL" id="NYA00583.1"/>
    </source>
</evidence>
<dbReference type="EMBL" id="AAAIKW010000001">
    <property type="protein sequence ID" value="EAC4551302.1"/>
    <property type="molecule type" value="Genomic_DNA"/>
</dbReference>
<dbReference type="Proteomes" id="UP000352246">
    <property type="component" value="Unassembled WGS sequence"/>
</dbReference>
<dbReference type="EMBL" id="AAIAJJ010000002">
    <property type="protein sequence ID" value="ECC1555768.1"/>
    <property type="molecule type" value="Genomic_DNA"/>
</dbReference>
<evidence type="ECO:0000313" key="18">
    <source>
        <dbReference type="EMBL" id="EAE2355526.1"/>
    </source>
</evidence>
<dbReference type="Proteomes" id="UP000423131">
    <property type="component" value="Unassembled WGS sequence"/>
</dbReference>
<dbReference type="EMBL" id="AABEVT010000001">
    <property type="protein sequence ID" value="EAH0251367.1"/>
    <property type="molecule type" value="Genomic_DNA"/>
</dbReference>
<dbReference type="Proteomes" id="UP000371553">
    <property type="component" value="Unassembled WGS sequence"/>
</dbReference>
<evidence type="ECO:0000313" key="53">
    <source>
        <dbReference type="EMBL" id="ECX6923635.1"/>
    </source>
</evidence>
<dbReference type="EMBL" id="AAAREG010000019">
    <property type="protein sequence ID" value="EAE2355526.1"/>
    <property type="molecule type" value="Genomic_DNA"/>
</dbReference>
<evidence type="ECO:0000313" key="114">
    <source>
        <dbReference type="Proteomes" id="UP000379076"/>
    </source>
</evidence>
<evidence type="ECO:0000313" key="38">
    <source>
        <dbReference type="EMBL" id="EAH0218786.1"/>
    </source>
</evidence>
<evidence type="ECO:0000313" key="105">
    <source>
        <dbReference type="Proteomes" id="UP000356407"/>
    </source>
</evidence>
<dbReference type="Proteomes" id="UP000484022">
    <property type="component" value="Unassembled WGS sequence"/>
</dbReference>
<evidence type="ECO:0000313" key="69">
    <source>
        <dbReference type="EMBL" id="HAB8399554.1"/>
    </source>
</evidence>
<evidence type="ECO:0000313" key="11">
    <source>
        <dbReference type="EMBL" id="EAD5773369.1"/>
    </source>
</evidence>
<dbReference type="Proteomes" id="UP000529135">
    <property type="component" value="Unassembled WGS sequence"/>
</dbReference>
<dbReference type="Proteomes" id="UP000527632">
    <property type="component" value="Unassembled WGS sequence"/>
</dbReference>
<sequence>MYIEIYTVNGESIRLDDDAKINNISIHELSKADLKNLFNEKCIELTKYDLTYFINTNQVNWFLVSEGIH</sequence>
<dbReference type="Proteomes" id="UP000528151">
    <property type="component" value="Unassembled WGS sequence"/>
</dbReference>
<dbReference type="EMBL" id="AACJYH010000001">
    <property type="protein sequence ID" value="EAK8896393.1"/>
    <property type="molecule type" value="Genomic_DNA"/>
</dbReference>
<dbReference type="Proteomes" id="UP000843775">
    <property type="component" value="Unassembled WGS sequence"/>
</dbReference>
<evidence type="ECO:0000313" key="123">
    <source>
        <dbReference type="Proteomes" id="UP000421738"/>
    </source>
</evidence>
<reference evidence="86 92" key="8">
    <citation type="submission" date="2019-08" db="EMBL/GenBank/DDBJ databases">
        <title>Soil Listeria distribution.</title>
        <authorList>
            <person name="Liao J."/>
        </authorList>
    </citation>
    <scope>NUCLEOTIDE SEQUENCE [LARGE SCALE GENOMIC DNA]</scope>
    <source>
        <strain evidence="86 92">IN-RH-2-BL1</strain>
    </source>
</reference>
<dbReference type="Proteomes" id="UP000845014">
    <property type="component" value="Unassembled WGS sequence"/>
</dbReference>
<dbReference type="InterPro" id="IPR058115">
    <property type="entry name" value="Lmo0673"/>
</dbReference>
<evidence type="ECO:0000313" key="19">
    <source>
        <dbReference type="EMBL" id="EAE2661427.1"/>
    </source>
</evidence>
<dbReference type="EMBL" id="QDAY01000001">
    <property type="protein sequence ID" value="KAA9453307.1"/>
    <property type="molecule type" value="Genomic_DNA"/>
</dbReference>
<dbReference type="Proteomes" id="UP000844471">
    <property type="component" value="Unassembled WGS sequence"/>
</dbReference>
<evidence type="ECO:0000313" key="111">
    <source>
        <dbReference type="Proteomes" id="UP000371553"/>
    </source>
</evidence>
<evidence type="ECO:0000313" key="58">
    <source>
        <dbReference type="EMBL" id="EDN8268730.1"/>
    </source>
</evidence>
<evidence type="ECO:0000313" key="67">
    <source>
        <dbReference type="EMBL" id="HAB7364000.1"/>
    </source>
</evidence>
<evidence type="ECO:0000313" key="96">
    <source>
        <dbReference type="Proteomes" id="UP000336166"/>
    </source>
</evidence>
<evidence type="ECO:0000313" key="47">
    <source>
        <dbReference type="EMBL" id="ECB9472346.1"/>
    </source>
</evidence>
<dbReference type="EMBL" id="DAAHUJ010000003">
    <property type="protein sequence ID" value="HAB7364000.1"/>
    <property type="molecule type" value="Genomic_DNA"/>
</dbReference>
<evidence type="ECO:0000313" key="72">
    <source>
        <dbReference type="EMBL" id="HAC0011874.1"/>
    </source>
</evidence>
<dbReference type="Proteomes" id="UP000398321">
    <property type="component" value="Unassembled WGS sequence"/>
</dbReference>
<dbReference type="EMBL" id="AAASTI010000001">
    <property type="protein sequence ID" value="EAE5603050.1"/>
    <property type="molecule type" value="Genomic_DNA"/>
</dbReference>
<dbReference type="Proteomes" id="UP000548278">
    <property type="component" value="Unassembled WGS sequence"/>
</dbReference>
<dbReference type="KEGG" id="lmv:Y193_12365"/>
<dbReference type="Proteomes" id="UP000525850">
    <property type="component" value="Unassembled WGS sequence"/>
</dbReference>
<reference evidence="81 163" key="1">
    <citation type="submission" date="2016-09" db="EMBL/GenBank/DDBJ databases">
        <title>100K Listeria isolates.</title>
        <authorList>
            <person name="Chen P."/>
            <person name="Weimer B.C."/>
            <person name="Kong N."/>
            <person name="Huang B."/>
        </authorList>
    </citation>
    <scope>NUCLEOTIDE SEQUENCE [LARGE SCALE GENOMIC DNA]</scope>
    <source>
        <strain evidence="81 163">BCW_2383</strain>
    </source>
</reference>
<evidence type="ECO:0000313" key="130">
    <source>
        <dbReference type="Proteomes" id="UP000467347"/>
    </source>
</evidence>
<evidence type="ECO:0000313" key="138">
    <source>
        <dbReference type="Proteomes" id="UP000489121"/>
    </source>
</evidence>
<dbReference type="KEGG" id="lmom:IJ09_06960"/>
<dbReference type="Proteomes" id="UP000388699">
    <property type="component" value="Unassembled WGS sequence"/>
</dbReference>
<reference evidence="78 128" key="4">
    <citation type="submission" date="2018-04" db="EMBL/GenBank/DDBJ databases">
        <title>Genome Analysis of a Prevalent Clone of Listeria monocytogenes Sequence Type 87 in China.</title>
        <authorList>
            <person name="Wang Y."/>
        </authorList>
    </citation>
    <scope>NUCLEOTIDE SEQUENCE [LARGE SCALE GENOMIC DNA]</scope>
    <source>
        <strain evidence="78 128">ICDC_LM1523</strain>
    </source>
</reference>
<evidence type="ECO:0000313" key="3">
    <source>
        <dbReference type="EMBL" id="EAC4551302.1"/>
    </source>
</evidence>
<dbReference type="Proteomes" id="UP000322220">
    <property type="component" value="Unassembled WGS sequence"/>
</dbReference>
<dbReference type="Proteomes" id="UP000403352">
    <property type="component" value="Unassembled WGS sequence"/>
</dbReference>
<evidence type="ECO:0000313" key="43">
    <source>
        <dbReference type="EMBL" id="EAH4372078.1"/>
    </source>
</evidence>
<dbReference type="EMBL" id="DAAHYZ010000004">
    <property type="protein sequence ID" value="HAB7721738.1"/>
    <property type="molecule type" value="Genomic_DNA"/>
</dbReference>
<evidence type="ECO:0000313" key="128">
    <source>
        <dbReference type="Proteomes" id="UP000460224"/>
    </source>
</evidence>
<evidence type="ECO:0000313" key="141">
    <source>
        <dbReference type="Proteomes" id="UP000524387"/>
    </source>
</evidence>
<evidence type="ECO:0000313" key="63">
    <source>
        <dbReference type="EMBL" id="EDP8513524.1"/>
    </source>
</evidence>
<dbReference type="Proteomes" id="UP000421738">
    <property type="component" value="Unassembled WGS sequence"/>
</dbReference>
<dbReference type="Proteomes" id="UP000337746">
    <property type="component" value="Unassembled WGS sequence"/>
</dbReference>
<dbReference type="Proteomes" id="UP000406081">
    <property type="component" value="Unassembled WGS sequence"/>
</dbReference>
<dbReference type="Proteomes" id="UP000535556">
    <property type="component" value="Unassembled WGS sequence"/>
</dbReference>
<evidence type="ECO:0008006" key="164">
    <source>
        <dbReference type="Google" id="ProtNLM"/>
    </source>
</evidence>
<evidence type="ECO:0000313" key="97">
    <source>
        <dbReference type="Proteomes" id="UP000337746"/>
    </source>
</evidence>
<dbReference type="Proteomes" id="UP000285054">
    <property type="component" value="Unassembled WGS sequence"/>
</dbReference>
<evidence type="ECO:0000313" key="50">
    <source>
        <dbReference type="EMBL" id="ECH7210933.1"/>
    </source>
</evidence>
<dbReference type="EMBL" id="MJTJ01000019">
    <property type="protein sequence ID" value="OET48705.1"/>
    <property type="molecule type" value="Genomic_DNA"/>
</dbReference>
<accession>A0A0D8X344</accession>
<evidence type="ECO:0000313" key="101">
    <source>
        <dbReference type="Proteomes" id="UP000350032"/>
    </source>
</evidence>
<dbReference type="Proteomes" id="UP000840197">
    <property type="component" value="Unassembled WGS sequence"/>
</dbReference>
<evidence type="ECO:0000313" key="93">
    <source>
        <dbReference type="Proteomes" id="UP000331186"/>
    </source>
</evidence>
<dbReference type="EMBL" id="AANDQG010000001">
    <property type="protein sequence ID" value="EDN9628401.1"/>
    <property type="molecule type" value="Genomic_DNA"/>
</dbReference>
<evidence type="ECO:0000313" key="20">
    <source>
        <dbReference type="EMBL" id="EAE2896547.1"/>
    </source>
</evidence>
<reference evidence="137 144" key="7">
    <citation type="submission" date="2019-04" db="EMBL/GenBank/DDBJ databases">
        <authorList>
            <consortium name="GenomeTrakr: Next Generation Sequencing Network for Food Pathogen Tracability"/>
        </authorList>
    </citation>
    <scope>NUCLEOTIDE SEQUENCE [LARGE SCALE GENOMIC DNA]</scope>
    <source>
        <strain evidence="29 153">10B02965A-1</strain>
        <strain evidence="24 120">ARS-CC9329</strain>
        <strain evidence="14 116">CFSAN008016</strain>
        <strain evidence="7 109">CFSAN008042</strain>
        <strain evidence="1 105">CFSAN060999</strain>
        <strain evidence="31 145">CFSAN063727</strain>
        <strain evidence="56 95">CFSAN085184</strain>
        <strain evidence="57 126">CFSAN102901</strain>
        <strain evidence="17 110">FDA00006304</strain>
        <strain evidence="16 114">FDA00006494</strain>
        <strain evidence="4 108">FDA00007096</strain>
        <strain evidence="9 119">FDA00008584</strain>
        <strain evidence="5 113">FDA00009539</strain>
        <strain evidence="27">FDA00011243</strain>
        <strain evidence="79 88">FDA00013213</strain>
        <strain evidence="6 93">FDA00013332</strain>
        <strain evidence="12 99">FDA00013853</strain>
        <strain evidence="46">FDA00014181</strain>
        <strain evidence="47 124">FDA00014336</strain>
        <strain evidence="49 117">FDA00014370</strain>
        <strain evidence="48 118">FDA00014392</strain>
        <strain evidence="50 102">FDA00014472</strain>
        <strain evidence="58 129">FDA00015028</strain>
        <strain evidence="63">FDA00015054</strain>
        <strain evidence="30 148">FDA1005580-S054-001</strain>
        <strain evidence="137">FDA1077646-S145-002</strain>
        <strain evidence="134">FDA1090798-S029-001</strain>
        <strain evidence="136">FDA956581-098-004</strain>
        <strain evidence="28 143">FDA960927-006-004</strain>
        <strain evidence="32 155">FLAG-38921</strain>
        <strain evidence="53 125">FLAG-51482A</strain>
        <strain evidence="26 97">FLAG-54356</strain>
        <strain evidence="15 104">FLAG-78586</strain>
        <strain evidence="11 112">FSIS31901579</strain>
        <strain evidence="42 144">LS1344</strain>
        <strain evidence="43 149">LS1419</strain>
        <strain evidence="13 111">NYAG13B12507-5</strain>
        <strain evidence="60 130">OSF101448</strain>
        <strain evidence="10 100">VA-WGS-00405</strain>
    </source>
</reference>
<dbReference type="Proteomes" id="UP000460224">
    <property type="component" value="Unassembled WGS sequence"/>
</dbReference>
<dbReference type="Proteomes" id="UP000566597">
    <property type="component" value="Unassembled WGS sequence"/>
</dbReference>
<dbReference type="Proteomes" id="UP000336166">
    <property type="component" value="Unassembled WGS sequence"/>
</dbReference>
<dbReference type="EMBL" id="DABXZF010000032">
    <property type="protein sequence ID" value="HAO5923263.1"/>
    <property type="molecule type" value="Genomic_DNA"/>
</dbReference>
<dbReference type="EMBL" id="AAMGHX010000001">
    <property type="protein sequence ID" value="EDH0840483.1"/>
    <property type="molecule type" value="Genomic_DNA"/>
</dbReference>
<evidence type="ECO:0000313" key="76">
    <source>
        <dbReference type="EMBL" id="HAJ9592179.1"/>
    </source>
</evidence>
<evidence type="ECO:0000313" key="49">
    <source>
        <dbReference type="EMBL" id="ECC1555768.1"/>
    </source>
</evidence>
<evidence type="ECO:0000313" key="33">
    <source>
        <dbReference type="EMBL" id="EAG6762626.1"/>
    </source>
</evidence>
<evidence type="ECO:0000313" key="78">
    <source>
        <dbReference type="EMBL" id="KAA9453307.1"/>
    </source>
</evidence>
<dbReference type="EMBL" id="AACKDQ010000050">
    <property type="protein sequence ID" value="EAK9318390.1"/>
    <property type="molecule type" value="Genomic_DNA"/>
</dbReference>
<dbReference type="Proteomes" id="UP000517258">
    <property type="component" value="Unassembled WGS sequence"/>
</dbReference>
<evidence type="ECO:0000313" key="41">
    <source>
        <dbReference type="EMBL" id="EAH3127527.1"/>
    </source>
</evidence>
<dbReference type="EMBL" id="AABBHO010000060">
    <property type="protein sequence ID" value="EAG2998461.1"/>
    <property type="molecule type" value="Genomic_DNA"/>
</dbReference>
<evidence type="ECO:0000313" key="37">
    <source>
        <dbReference type="EMBL" id="EAG9857474.1"/>
    </source>
</evidence>
<evidence type="ECO:0000313" key="156">
    <source>
        <dbReference type="Proteomes" id="UP000840197"/>
    </source>
</evidence>
<evidence type="ECO:0000313" key="122">
    <source>
        <dbReference type="Proteomes" id="UP000413786"/>
    </source>
</evidence>
<evidence type="ECO:0000313" key="88">
    <source>
        <dbReference type="Proteomes" id="UP000269407"/>
    </source>
</evidence>
<evidence type="ECO:0000313" key="159">
    <source>
        <dbReference type="Proteomes" id="UP000841561"/>
    </source>
</evidence>
<reference evidence="156 157" key="3">
    <citation type="journal article" date="2018" name="Genome Biol.">
        <title>SKESA: strategic k-mer extension for scrupulous assemblies.</title>
        <authorList>
            <person name="Souvorov A."/>
            <person name="Agarwala R."/>
            <person name="Lipman D.J."/>
        </authorList>
    </citation>
    <scope>NUCLEOTIDE SEQUENCE [LARGE SCALE GENOMIC DNA]</scope>
    <source>
        <strain evidence="64">09CEB371LM</strain>
        <strain evidence="76">2017-325981-023-01</strain>
        <strain evidence="70 161">CFIAFB20100120</strain>
        <strain evidence="69 156">CFIAFB20130012</strain>
        <strain evidence="68">CFIAFB20140010</strain>
        <strain evidence="71">CFIAFB20160038</strain>
        <strain evidence="67 162">CFIAFB20160079</strain>
        <strain evidence="73">CFIAFB20170037</strain>
        <strain evidence="72 158">CFIAFB20170045</strain>
        <strain evidence="74 160">DMG1500109</strain>
        <strain evidence="66">HPB3501</strain>
        <strain evidence="75 159">LiDS0115</strain>
        <strain evidence="65">Sam_F526FDD3-C0F7-43DB-B204-E231FEF9C926</strain>
        <strain evidence="77">SFBRL218_S4</strain>
    </source>
</reference>
<evidence type="ECO:0000313" key="110">
    <source>
        <dbReference type="Proteomes" id="UP000368805"/>
    </source>
</evidence>
<evidence type="ECO:0000313" key="81">
    <source>
        <dbReference type="EMBL" id="OET47902.1"/>
    </source>
</evidence>
<evidence type="ECO:0000313" key="133">
    <source>
        <dbReference type="Proteomes" id="UP000478682"/>
    </source>
</evidence>
<evidence type="ECO:0000313" key="21">
    <source>
        <dbReference type="EMBL" id="EAE4940690.1"/>
    </source>
</evidence>
<reference evidence="94 115" key="5">
    <citation type="submission" date="2019-03" db="EMBL/GenBank/DDBJ databases">
        <authorList>
            <person name="Ashton P.M."/>
            <person name="Dallman T."/>
            <person name="Nair S."/>
            <person name="De Pinna E."/>
            <person name="Peters T."/>
            <person name="Grant K."/>
        </authorList>
    </citation>
    <scope>NUCLEOTIDE SEQUENCE [LARGE SCALE GENOMIC DNA]</scope>
    <source>
        <strain evidence="39 154">406731</strain>
        <strain evidence="37 152">429821</strain>
        <strain evidence="40 142">562417</strain>
        <strain evidence="41 146">562428</strain>
        <strain evidence="38 139">563356</strain>
        <strain evidence="2 122">688377</strain>
        <strain evidence="51 135">760311</strain>
        <strain evidence="61 131">788324</strain>
        <strain evidence="59 127">833351</strain>
        <strain evidence="62 132">883775</strain>
        <strain evidence="19">RL15000161</strain>
        <strain evidence="20">RL15000271</strain>
        <strain evidence="21">RL15000286</strain>
        <strain evidence="22">RL15000440</strain>
    </source>
</reference>
<evidence type="ECO:0000313" key="16">
    <source>
        <dbReference type="EMBL" id="EAE1337345.1"/>
    </source>
</evidence>
<dbReference type="EMBL" id="AABAWE010000001">
    <property type="protein sequence ID" value="EAG2086037.1"/>
    <property type="molecule type" value="Genomic_DNA"/>
</dbReference>
<dbReference type="EMBL" id="AAJEKY010000006">
    <property type="protein sequence ID" value="ECL0131546.1"/>
    <property type="molecule type" value="Genomic_DNA"/>
</dbReference>
<evidence type="ECO:0000313" key="147">
    <source>
        <dbReference type="Proteomes" id="UP000535556"/>
    </source>
</evidence>
<evidence type="ECO:0000313" key="113">
    <source>
        <dbReference type="Proteomes" id="UP000378540"/>
    </source>
</evidence>
<dbReference type="Proteomes" id="UP000524387">
    <property type="component" value="Unassembled WGS sequence"/>
</dbReference>
<evidence type="ECO:0000313" key="135">
    <source>
        <dbReference type="Proteomes" id="UP000478945"/>
    </source>
</evidence>
<evidence type="ECO:0000313" key="39">
    <source>
        <dbReference type="EMBL" id="EAH0251367.1"/>
    </source>
</evidence>
<dbReference type="EMBL" id="AABBZO010000002">
    <property type="protein sequence ID" value="EAG4461286.1"/>
    <property type="molecule type" value="Genomic_DNA"/>
</dbReference>
<dbReference type="EMBL" id="AANOZB010000004">
    <property type="protein sequence ID" value="EDP8410047.1"/>
    <property type="molecule type" value="Genomic_DNA"/>
</dbReference>
<evidence type="ECO:0000313" key="6">
    <source>
        <dbReference type="EMBL" id="EAC6549476.1"/>
    </source>
</evidence>
<evidence type="ECO:0000313" key="40">
    <source>
        <dbReference type="EMBL" id="EAH1615641.1"/>
    </source>
</evidence>
<evidence type="ECO:0000313" key="137">
    <source>
        <dbReference type="Proteomes" id="UP000484022"/>
    </source>
</evidence>
<dbReference type="Proteomes" id="UP000354255">
    <property type="component" value="Unassembled WGS sequence"/>
</dbReference>
<dbReference type="Proteomes" id="UP000383365">
    <property type="component" value="Unassembled WGS sequence"/>
</dbReference>
<dbReference type="Proteomes" id="UP000413786">
    <property type="component" value="Unassembled WGS sequence"/>
</dbReference>
<dbReference type="EMBL" id="QXKO01000001">
    <property type="protein sequence ID" value="RJZ24146.1"/>
    <property type="molecule type" value="Genomic_DNA"/>
</dbReference>
<evidence type="ECO:0000313" key="140">
    <source>
        <dbReference type="Proteomes" id="UP000522199"/>
    </source>
</evidence>
<dbReference type="KEGG" id="lmoe:BN418_0779"/>
<evidence type="ECO:0000313" key="2">
    <source>
        <dbReference type="EMBL" id="EAC4483373.1"/>
    </source>
</evidence>
<dbReference type="Proteomes" id="UP000852906">
    <property type="component" value="Unassembled WGS sequence"/>
</dbReference>
<dbReference type="Proteomes" id="UP000364988">
    <property type="component" value="Unassembled WGS sequence"/>
</dbReference>
<proteinExistence type="predicted"/>
<dbReference type="Proteomes" id="UP000269407">
    <property type="component" value="Unassembled WGS sequence"/>
</dbReference>
<dbReference type="EMBL" id="DAAIRR010000001">
    <property type="protein sequence ID" value="HAB9175172.1"/>
    <property type="molecule type" value="Genomic_DNA"/>
</dbReference>
<evidence type="ECO:0000313" key="143">
    <source>
        <dbReference type="Proteomes" id="UP000525850"/>
    </source>
</evidence>
<dbReference type="EMBL" id="DAAJCS010000002">
    <property type="protein sequence ID" value="HAC0011874.1"/>
    <property type="molecule type" value="Genomic_DNA"/>
</dbReference>
<evidence type="ECO:0000313" key="112">
    <source>
        <dbReference type="Proteomes" id="UP000376505"/>
    </source>
</evidence>
<evidence type="ECO:0000313" key="57">
    <source>
        <dbReference type="EMBL" id="EDN7713744.1"/>
    </source>
</evidence>
<evidence type="ECO:0000313" key="73">
    <source>
        <dbReference type="EMBL" id="HAC0274153.1"/>
    </source>
</evidence>
<dbReference type="Proteomes" id="UP000540117">
    <property type="component" value="Unassembled WGS sequence"/>
</dbReference>
<dbReference type="EMBL" id="AABATR010000001">
    <property type="protein sequence ID" value="EAG1892191.1"/>
    <property type="molecule type" value="Genomic_DNA"/>
</dbReference>
<evidence type="ECO:0000313" key="120">
    <source>
        <dbReference type="Proteomes" id="UP000406081"/>
    </source>
</evidence>
<dbReference type="EMBL" id="AABEQV010000006">
    <property type="protein sequence ID" value="EAG9857474.1"/>
    <property type="molecule type" value="Genomic_DNA"/>
</dbReference>
<dbReference type="EMBL" id="AAANYN010000004">
    <property type="protein sequence ID" value="EAD5773369.1"/>
    <property type="molecule type" value="Genomic_DNA"/>
</dbReference>
<dbReference type="EMBL" id="AABAGT010000028">
    <property type="protein sequence ID" value="EAG0868455.1"/>
    <property type="molecule type" value="Genomic_DNA"/>
</dbReference>
<dbReference type="Proteomes" id="UP000842809">
    <property type="component" value="Unassembled WGS sequence"/>
</dbReference>
<dbReference type="Proteomes" id="UP000549379">
    <property type="component" value="Unassembled WGS sequence"/>
</dbReference>
<evidence type="ECO:0000313" key="65">
    <source>
        <dbReference type="EMBL" id="HAA8489401.1"/>
    </source>
</evidence>
<dbReference type="Proteomes" id="UP000840039">
    <property type="component" value="Unassembled WGS sequence"/>
</dbReference>
<protein>
    <recommendedName>
        <fullName evidence="164">Lmo0673 protein</fullName>
    </recommendedName>
</protein>
<dbReference type="EMBL" id="MJTJ01000023">
    <property type="protein sequence ID" value="OET47902.1"/>
    <property type="molecule type" value="Genomic_DNA"/>
</dbReference>
<dbReference type="EMBL" id="AAAMZD010000001">
    <property type="protein sequence ID" value="EAD3791713.1"/>
    <property type="molecule type" value="Genomic_DNA"/>
</dbReference>
<reference evidence="80 150" key="11">
    <citation type="submission" date="2020-06" db="EMBL/GenBank/DDBJ databases">
        <title>Two Listeria outbreaks in Switzerland in 2018 and 2020.</title>
        <authorList>
            <person name="Stevens M.J.A."/>
            <person name="Bloemberg G."/>
            <person name="Nusch-Inderbinnen M."/>
            <person name="Stephan R."/>
        </authorList>
    </citation>
    <scope>NUCLEOTIDE SEQUENCE [LARGE SCALE GENOMIC DNA]</scope>
    <source>
        <strain evidence="80 150">N18-0707</strain>
    </source>
</reference>
<evidence type="ECO:0000313" key="154">
    <source>
        <dbReference type="Proteomes" id="UP000566597"/>
    </source>
</evidence>
<gene>
    <name evidence="24" type="ORF">A3R20_01130</name>
    <name evidence="23" type="ORF">A8L61_14385</name>
    <name evidence="34" type="ORF">AB917_08125</name>
    <name evidence="3" type="ORF">ABZ57_02255</name>
    <name evidence="85" type="ORF">AE233_02057</name>
    <name evidence="33" type="ORF">AF817_05225</name>
    <name evidence="82" type="ORF">AJL21_10570</name>
    <name evidence="81" type="ORF">AJL21_15585</name>
    <name evidence="5" type="ORF">AP104_12725</name>
    <name evidence="15" type="ORF">APD94_05540</name>
    <name evidence="17" type="ORF">ARR48_05525</name>
    <name evidence="16" type="ORF">ART25_00215</name>
    <name evidence="4" type="ORF">ARY78_02795</name>
    <name evidence="28" type="ORF">B1N52_03030</name>
    <name evidence="27" type="ORF">B1S26_03095</name>
    <name evidence="1" type="ORF">B4X68_00340</name>
    <name evidence="29" type="ORF">B5K54_14285</name>
    <name evidence="25" type="ORF">BB997_01055</name>
    <name evidence="53" type="ORF">BCZ19_03060</name>
    <name evidence="26" type="ORF">BCZ21_02100</name>
    <name evidence="87" type="ORF">BES38_05080</name>
    <name evidence="31" type="ORF">CA369_03205</name>
    <name evidence="30" type="ORF">CAV64_11190</name>
    <name evidence="13" type="ORF">CD20_00895</name>
    <name evidence="36" type="ORF">CW845_10575</name>
    <name evidence="35" type="ORF">CW895_02135</name>
    <name evidence="40" type="ORF">D4271_09485</name>
    <name evidence="37" type="ORF">D4C60_10750</name>
    <name evidence="38" type="ORF">D4D89_10690</name>
    <name evidence="39" type="ORF">D4U23_03075</name>
    <name evidence="41" type="ORF">D5M70_09425</name>
    <name evidence="44" type="ORF">D7104_01640</name>
    <name evidence="78" type="ORF">DCK61_02300</name>
    <name evidence="32" type="ORF">DCT16_01055</name>
    <name evidence="14" type="ORF">DG57_14095</name>
    <name evidence="79" type="ORF">DOV25_06975</name>
    <name evidence="7" type="ORF">DQ70_01030</name>
    <name evidence="6" type="ORF">DU018_14040</name>
    <name evidence="83" type="ORF">DYZ50_00151</name>
    <name evidence="84" type="ORF">DYZ80_00552</name>
    <name evidence="2" type="ORF">E0I39_10755</name>
    <name evidence="19" type="ORF">E1V33_14795</name>
    <name evidence="20" type="ORF">E1W43_01110</name>
    <name evidence="21" type="ORF">E1W56_01335</name>
    <name evidence="22" type="ORF">E1X78_02880</name>
    <name evidence="42" type="ORF">E5F58_03060</name>
    <name evidence="43" type="ORF">E5H26_05075</name>
    <name evidence="12" type="ORF">EX365_02840</name>
    <name evidence="11" type="ORF">EXZ73_03590</name>
    <name evidence="52" type="ORF">F1788_05155</name>
    <name evidence="54" type="ORF">F6436_13595</name>
    <name evidence="55" type="ORF">F6515_16125</name>
    <name evidence="45" type="ORF">FA835_14945</name>
    <name evidence="46" type="ORF">FC284_03510</name>
    <name evidence="51" type="ORF">FJU19_10595</name>
    <name evidence="48" type="ORF">FLQ97_11640</name>
    <name evidence="47" type="ORF">FLR03_01480</name>
    <name evidence="49" type="ORF">FNX40_02980</name>
    <name evidence="50" type="ORF">FPL45_06260</name>
    <name evidence="61" type="ORF">FV747_06190</name>
    <name evidence="86" type="ORF">FZW98_12460</name>
    <name evidence="63" type="ORF">G3O21_000924</name>
    <name evidence="62" type="ORF">G3R95_001606</name>
    <name evidence="56" type="ORF">GCV64_05170</name>
    <name evidence="64" type="ORF">GHH22_09110</name>
    <name evidence="65" type="ORF">GHO09_02720</name>
    <name evidence="59" type="ORF">GI230_02230</name>
    <name evidence="74" type="ORF">GI949_11200</name>
    <name evidence="66" type="ORF">GIH49_08440</name>
    <name evidence="60" type="ORF">GJW51_02610</name>
    <name evidence="57" type="ORF">GQG13_01250</name>
    <name evidence="58" type="ORF">GT011_05185</name>
    <name evidence="67" type="ORF">GYO01_07780</name>
    <name evidence="68" type="ORF">GYP27_07095</name>
    <name evidence="69" type="ORF">GYR60_13570</name>
    <name evidence="70" type="ORF">GYS09_00085</name>
    <name evidence="71" type="ORF">GYU24_05570</name>
    <name evidence="72" type="ORF">GYX23_02560</name>
    <name evidence="73" type="ORF">GYY14_02090</name>
    <name evidence="75" type="ORF">GZK27_02260</name>
    <name evidence="76" type="ORF">HQN34_000345</name>
    <name evidence="80" type="ORF">HZJ64_01965</name>
    <name evidence="77" type="ORF">IP987_002479</name>
    <name evidence="8" type="ORF">KV70_08835</name>
    <name evidence="9" type="ORF">QD52_02835</name>
    <name evidence="10" type="ORF">UI29_02860</name>
    <name evidence="18" type="ORF">Y261_14400</name>
</gene>
<dbReference type="EMBL" id="AABGFX010000006">
    <property type="protein sequence ID" value="EAH3127527.1"/>
    <property type="molecule type" value="Genomic_DNA"/>
</dbReference>
<evidence type="ECO:0000313" key="94">
    <source>
        <dbReference type="Proteomes" id="UP000332711"/>
    </source>
</evidence>
<dbReference type="EMBL" id="VTIK01000007">
    <property type="protein sequence ID" value="TYU50696.1"/>
    <property type="molecule type" value="Genomic_DNA"/>
</dbReference>
<dbReference type="Proteomes" id="UP000566721">
    <property type="component" value="Unassembled WGS sequence"/>
</dbReference>
<dbReference type="EMBL" id="AAISWI010000005">
    <property type="protein sequence ID" value="ECH7210933.1"/>
    <property type="molecule type" value="Genomic_DNA"/>
</dbReference>
<dbReference type="Proteomes" id="UP000376505">
    <property type="component" value="Unassembled WGS sequence"/>
</dbReference>
<dbReference type="EMBL" id="AAALRN010000001">
    <property type="protein sequence ID" value="EAD1184015.1"/>
    <property type="molecule type" value="Genomic_DNA"/>
</dbReference>
<dbReference type="EMBL" id="AAARIE010000032">
    <property type="protein sequence ID" value="EAE2661427.1"/>
    <property type="molecule type" value="Genomic_DNA"/>
</dbReference>
<dbReference type="EMBL" id="AAAIXK010000001">
    <property type="protein sequence ID" value="EAC5549357.1"/>
    <property type="molecule type" value="Genomic_DNA"/>
</dbReference>
<dbReference type="EMBL" id="AABGVJ010000001">
    <property type="protein sequence ID" value="EAH4372078.1"/>
    <property type="molecule type" value="Genomic_DNA"/>
</dbReference>
<evidence type="ECO:0000313" key="155">
    <source>
        <dbReference type="Proteomes" id="UP000566721"/>
    </source>
</evidence>
<evidence type="ECO:0000313" key="4">
    <source>
        <dbReference type="EMBL" id="EAC5549357.1"/>
    </source>
</evidence>
<dbReference type="Proteomes" id="UP000332711">
    <property type="component" value="Unassembled WGS sequence"/>
</dbReference>
<dbReference type="EMBL" id="AABFMV010000006">
    <property type="protein sequence ID" value="EAH1615641.1"/>
    <property type="molecule type" value="Genomic_DNA"/>
</dbReference>
<dbReference type="EMBL" id="AAAQOE010000001">
    <property type="protein sequence ID" value="EAE1095415.1"/>
    <property type="molecule type" value="Genomic_DNA"/>
</dbReference>
<evidence type="ECO:0000313" key="91">
    <source>
        <dbReference type="Proteomes" id="UP000285054"/>
    </source>
</evidence>
<dbReference type="Proteomes" id="UP000841561">
    <property type="component" value="Unassembled WGS sequence"/>
</dbReference>
<evidence type="ECO:0000313" key="79">
    <source>
        <dbReference type="EMBL" id="MCO38191.1"/>
    </source>
</evidence>
<evidence type="ECO:0000313" key="17">
    <source>
        <dbReference type="EMBL" id="EAE1631258.1"/>
    </source>
</evidence>
<reference evidence="121 140" key="6">
    <citation type="submission" date="2019-04" db="EMBL/GenBank/DDBJ databases">
        <authorList>
            <consortium name="GenomeTrakr network: Whole genome sequencing for foodborne pathogen traceback"/>
        </authorList>
    </citation>
    <scope>NUCLEOTIDE SEQUENCE [LARGE SCALE GENOMIC DNA]</scope>
    <source>
        <strain evidence="34 151">CFSAN004300</strain>
        <strain evidence="36 140">CFSAN072474</strain>
        <strain evidence="35 141">CFSAN072502</strain>
        <strain evidence="54 107">FLAG-55987</strain>
        <strain evidence="33 147">NRRL B-33244</strain>
        <strain evidence="45 121">PHLUSALM00088</strain>
    </source>
</reference>
<dbReference type="Proteomes" id="UP000345329">
    <property type="component" value="Unassembled WGS sequence"/>
</dbReference>
<evidence type="ECO:0000313" key="1">
    <source>
        <dbReference type="EMBL" id="EAC3880456.1"/>
    </source>
</evidence>
<reference evidence="87" key="12">
    <citation type="submission" date="2022-06" db="EMBL/GenBank/DDBJ databases">
        <title>Complete genomes of Listeria monocytogenes strains L58-55 and 6179.</title>
        <authorList>
            <person name="Schmitz-Esser S."/>
            <person name="Tibbs-Cortes B.W."/>
        </authorList>
    </citation>
    <scope>NUCLEOTIDE SEQUENCE</scope>
    <source>
        <strain evidence="87">L58-55</strain>
    </source>
</reference>
<dbReference type="Proteomes" id="UP000355989">
    <property type="component" value="Unassembled WGS sequence"/>
</dbReference>
<dbReference type="EMBL" id="AABDDO010000001">
    <property type="protein sequence ID" value="EAG6762626.1"/>
    <property type="molecule type" value="Genomic_DNA"/>
</dbReference>
<dbReference type="EMBL" id="DAAIJL010000001">
    <property type="protein sequence ID" value="HAB8555683.1"/>
    <property type="molecule type" value="Genomic_DNA"/>
</dbReference>
<dbReference type="Proteomes" id="UP000368512">
    <property type="component" value="Unassembled WGS sequence"/>
</dbReference>
<dbReference type="Proteomes" id="UP000853596">
    <property type="component" value="Unassembled WGS sequence"/>
</dbReference>
<dbReference type="EMBL" id="AABAYG010000001">
    <property type="protein sequence ID" value="EAG2244386.1"/>
    <property type="molecule type" value="Genomic_DNA"/>
</dbReference>
<evidence type="ECO:0000313" key="95">
    <source>
        <dbReference type="Proteomes" id="UP000335978"/>
    </source>
</evidence>
<evidence type="ECO:0000313" key="32">
    <source>
        <dbReference type="EMBL" id="EAG6167971.1"/>
    </source>
</evidence>
<evidence type="ECO:0000313" key="151">
    <source>
        <dbReference type="Proteomes" id="UP000548278"/>
    </source>
</evidence>
<dbReference type="Proteomes" id="UP000368805">
    <property type="component" value="Unassembled WGS sequence"/>
</dbReference>
<dbReference type="Proteomes" id="UP000470497">
    <property type="component" value="Unassembled WGS sequence"/>
</dbReference>
<evidence type="ECO:0000313" key="14">
    <source>
        <dbReference type="EMBL" id="EAE0770965.1"/>
    </source>
</evidence>
<evidence type="ECO:0000313" key="152">
    <source>
        <dbReference type="Proteomes" id="UP000548826"/>
    </source>
</evidence>
<dbReference type="Proteomes" id="UP000548826">
    <property type="component" value="Unassembled WGS sequence"/>
</dbReference>
<dbReference type="EMBL" id="AAAIJX010000006">
    <property type="protein sequence ID" value="EAC4483373.1"/>
    <property type="molecule type" value="Genomic_DNA"/>
</dbReference>
<dbReference type="EMBL" id="DAAEQL010000002">
    <property type="protein sequence ID" value="HAA8489401.1"/>
    <property type="molecule type" value="Genomic_DNA"/>
</dbReference>
<evidence type="ECO:0000313" key="134">
    <source>
        <dbReference type="Proteomes" id="UP000478704"/>
    </source>
</evidence>
<evidence type="ECO:0000313" key="12">
    <source>
        <dbReference type="EMBL" id="EAD5785496.1"/>
    </source>
</evidence>
<dbReference type="EMBL" id="AAAPCR010000001">
    <property type="protein sequence ID" value="EAD8144621.1"/>
    <property type="molecule type" value="Genomic_DNA"/>
</dbReference>
<evidence type="ECO:0000313" key="145">
    <source>
        <dbReference type="Proteomes" id="UP000528151"/>
    </source>
</evidence>